<evidence type="ECO:0000313" key="2">
    <source>
        <dbReference type="EMBL" id="SVB63467.1"/>
    </source>
</evidence>
<dbReference type="EMBL" id="UINC01050471">
    <property type="protein sequence ID" value="SVB63467.1"/>
    <property type="molecule type" value="Genomic_DNA"/>
</dbReference>
<protein>
    <submittedName>
        <fullName evidence="2">Uncharacterized protein</fullName>
    </submittedName>
</protein>
<name>A0A382FMX7_9ZZZZ</name>
<proteinExistence type="predicted"/>
<evidence type="ECO:0000256" key="1">
    <source>
        <dbReference type="SAM" id="MobiDB-lite"/>
    </source>
</evidence>
<dbReference type="AlphaFoldDB" id="A0A382FMX7"/>
<feature type="compositionally biased region" description="Polar residues" evidence="1">
    <location>
        <begin position="95"/>
        <end position="123"/>
    </location>
</feature>
<gene>
    <name evidence="2" type="ORF">METZ01_LOCUS216321</name>
</gene>
<accession>A0A382FMX7</accession>
<organism evidence="2">
    <name type="scientific">marine metagenome</name>
    <dbReference type="NCBI Taxonomy" id="408172"/>
    <lineage>
        <taxon>unclassified sequences</taxon>
        <taxon>metagenomes</taxon>
        <taxon>ecological metagenomes</taxon>
    </lineage>
</organism>
<reference evidence="2" key="1">
    <citation type="submission" date="2018-05" db="EMBL/GenBank/DDBJ databases">
        <authorList>
            <person name="Lanie J.A."/>
            <person name="Ng W.-L."/>
            <person name="Kazmierczak K.M."/>
            <person name="Andrzejewski T.M."/>
            <person name="Davidsen T.M."/>
            <person name="Wayne K.J."/>
            <person name="Tettelin H."/>
            <person name="Glass J.I."/>
            <person name="Rusch D."/>
            <person name="Podicherti R."/>
            <person name="Tsui H.-C.T."/>
            <person name="Winkler M.E."/>
        </authorList>
    </citation>
    <scope>NUCLEOTIDE SEQUENCE</scope>
</reference>
<feature type="non-terminal residue" evidence="2">
    <location>
        <position position="1"/>
    </location>
</feature>
<feature type="region of interest" description="Disordered" evidence="1">
    <location>
        <begin position="93"/>
        <end position="123"/>
    </location>
</feature>
<sequence>VESFKETIVTQDADYEELSEEVAPTQEDILGDELDMAFRQISNSTSWEESDNIAAIELDPASKPSAIENITPEPEDLLEKITFSALDGKKKLAKSNLTDESPSHLSRTSQKLNSQRTATAQKNQNVLGQVSHTLEDVIQASVEKELAELSNSITESVREIVQEITPKIVKEIVKEEICKIKNSKEA</sequence>